<keyword evidence="2" id="KW-0969">Cilium</keyword>
<dbReference type="STRING" id="1231391.GCA_000308195_03496"/>
<sequence length="130" mass="13793">MVNPLTSNSTASLPMNPVALDIERPALPEPAREVTPSAETIAAGDPNQRQADREGSAGQSLGRALEDVNSSLKAWSTGMRFDIDPEAQRVVVSLIDNETGEVLRTVPSDAVIRIAKMIVQLQGQVVSTSA</sequence>
<keyword evidence="2" id="KW-0282">Flagellum</keyword>
<dbReference type="Gene3D" id="3.30.160.170">
    <property type="entry name" value="FlaG-like"/>
    <property type="match status" value="1"/>
</dbReference>
<comment type="caution">
    <text evidence="2">The sequence shown here is derived from an EMBL/GenBank/DDBJ whole genome shotgun (WGS) entry which is preliminary data.</text>
</comment>
<keyword evidence="3" id="KW-1185">Reference proteome</keyword>
<evidence type="ECO:0000313" key="2">
    <source>
        <dbReference type="EMBL" id="PVY68905.1"/>
    </source>
</evidence>
<feature type="region of interest" description="Disordered" evidence="1">
    <location>
        <begin position="1"/>
        <end position="63"/>
    </location>
</feature>
<dbReference type="RefSeq" id="WP_243410835.1">
    <property type="nucleotide sequence ID" value="NZ_JACCEX010000008.1"/>
</dbReference>
<name>A0A2U1CSM5_9BURK</name>
<dbReference type="InterPro" id="IPR005186">
    <property type="entry name" value="FlaG"/>
</dbReference>
<reference evidence="2 3" key="1">
    <citation type="submission" date="2018-04" db="EMBL/GenBank/DDBJ databases">
        <title>Genomic Encyclopedia of Type Strains, Phase IV (KMG-IV): sequencing the most valuable type-strain genomes for metagenomic binning, comparative biology and taxonomic classification.</title>
        <authorList>
            <person name="Goeker M."/>
        </authorList>
    </citation>
    <scope>NUCLEOTIDE SEQUENCE [LARGE SCALE GENOMIC DNA]</scope>
    <source>
        <strain evidence="2 3">DSM 10065</strain>
    </source>
</reference>
<gene>
    <name evidence="2" type="ORF">C7440_1319</name>
</gene>
<proteinExistence type="predicted"/>
<protein>
    <submittedName>
        <fullName evidence="2">Flagellar protein FlaG</fullName>
    </submittedName>
</protein>
<dbReference type="Pfam" id="PF03646">
    <property type="entry name" value="FlaG"/>
    <property type="match status" value="1"/>
</dbReference>
<dbReference type="SUPFAM" id="SSF160214">
    <property type="entry name" value="FlaG-like"/>
    <property type="match status" value="1"/>
</dbReference>
<feature type="compositionally biased region" description="Basic and acidic residues" evidence="1">
    <location>
        <begin position="21"/>
        <end position="32"/>
    </location>
</feature>
<dbReference type="AlphaFoldDB" id="A0A2U1CSM5"/>
<evidence type="ECO:0000313" key="3">
    <source>
        <dbReference type="Proteomes" id="UP000246145"/>
    </source>
</evidence>
<keyword evidence="2" id="KW-0966">Cell projection</keyword>
<accession>A0A2U1CSM5</accession>
<dbReference type="Proteomes" id="UP000246145">
    <property type="component" value="Unassembled WGS sequence"/>
</dbReference>
<organism evidence="2 3">
    <name type="scientific">Pusillimonas noertemannii</name>
    <dbReference type="NCBI Taxonomy" id="305977"/>
    <lineage>
        <taxon>Bacteria</taxon>
        <taxon>Pseudomonadati</taxon>
        <taxon>Pseudomonadota</taxon>
        <taxon>Betaproteobacteria</taxon>
        <taxon>Burkholderiales</taxon>
        <taxon>Alcaligenaceae</taxon>
        <taxon>Pusillimonas</taxon>
    </lineage>
</organism>
<dbReference type="PANTHER" id="PTHR37166">
    <property type="entry name" value="PROTEIN FLAG"/>
    <property type="match status" value="1"/>
</dbReference>
<evidence type="ECO:0000256" key="1">
    <source>
        <dbReference type="SAM" id="MobiDB-lite"/>
    </source>
</evidence>
<dbReference type="InterPro" id="IPR035924">
    <property type="entry name" value="FlaG-like_sf"/>
</dbReference>
<dbReference type="PANTHER" id="PTHR37166:SF1">
    <property type="entry name" value="PROTEIN FLAG"/>
    <property type="match status" value="1"/>
</dbReference>
<feature type="compositionally biased region" description="Polar residues" evidence="1">
    <location>
        <begin position="1"/>
        <end position="13"/>
    </location>
</feature>
<dbReference type="EMBL" id="QEKO01000001">
    <property type="protein sequence ID" value="PVY68905.1"/>
    <property type="molecule type" value="Genomic_DNA"/>
</dbReference>